<keyword evidence="1 2" id="KW-0949">S-adenosyl-L-methionine</keyword>
<dbReference type="eggNOG" id="KOG0822">
    <property type="taxonomic scope" value="Eukaryota"/>
</dbReference>
<evidence type="ECO:0000259" key="4">
    <source>
        <dbReference type="Pfam" id="PF17286"/>
    </source>
</evidence>
<dbReference type="RefSeq" id="XP_001579328.1">
    <property type="nucleotide sequence ID" value="XM_001579278.1"/>
</dbReference>
<dbReference type="KEGG" id="tva:5463848"/>
<dbReference type="GO" id="GO:0032259">
    <property type="term" value="P:methylation"/>
    <property type="evidence" value="ECO:0007669"/>
    <property type="project" value="UniProtKB-KW"/>
</dbReference>
<name>A2DMX1_TRIV3</name>
<dbReference type="AlphaFoldDB" id="A2DMX1"/>
<dbReference type="SMR" id="A2DMX1"/>
<gene>
    <name evidence="5" type="ORF">TVAG_254540</name>
</gene>
<dbReference type="PANTHER" id="PTHR10738:SF0">
    <property type="entry name" value="PROTEIN ARGININE N-METHYLTRANSFERASE 5"/>
    <property type="match status" value="1"/>
</dbReference>
<dbReference type="PROSITE" id="PS51678">
    <property type="entry name" value="SAM_MT_PRMT"/>
    <property type="match status" value="1"/>
</dbReference>
<keyword evidence="2" id="KW-0489">Methyltransferase</keyword>
<dbReference type="Pfam" id="PF17286">
    <property type="entry name" value="PRMT5_C"/>
    <property type="match status" value="1"/>
</dbReference>
<dbReference type="Gene3D" id="3.40.50.150">
    <property type="entry name" value="Vaccinia Virus protein VP39"/>
    <property type="match status" value="1"/>
</dbReference>
<keyword evidence="2" id="KW-0808">Transferase</keyword>
<evidence type="ECO:0000313" key="6">
    <source>
        <dbReference type="Proteomes" id="UP000001542"/>
    </source>
</evidence>
<evidence type="ECO:0000256" key="2">
    <source>
        <dbReference type="PROSITE-ProRule" id="PRU01015"/>
    </source>
</evidence>
<dbReference type="Proteomes" id="UP000001542">
    <property type="component" value="Unassembled WGS sequence"/>
</dbReference>
<proteinExistence type="predicted"/>
<feature type="domain" description="PRMT5 arginine-N-methyltransferase" evidence="3">
    <location>
        <begin position="127"/>
        <end position="271"/>
    </location>
</feature>
<accession>A2DMX1</accession>
<protein>
    <submittedName>
        <fullName evidence="5">Capsuleen, putative</fullName>
    </submittedName>
</protein>
<dbReference type="GO" id="GO:0005829">
    <property type="term" value="C:cytosol"/>
    <property type="evidence" value="ECO:0000318"/>
    <property type="project" value="GO_Central"/>
</dbReference>
<dbReference type="VEuPathDB" id="TrichDB:TVAGG3_0058600"/>
<organism evidence="5 6">
    <name type="scientific">Trichomonas vaginalis (strain ATCC PRA-98 / G3)</name>
    <dbReference type="NCBI Taxonomy" id="412133"/>
    <lineage>
        <taxon>Eukaryota</taxon>
        <taxon>Metamonada</taxon>
        <taxon>Parabasalia</taxon>
        <taxon>Trichomonadida</taxon>
        <taxon>Trichomonadidae</taxon>
        <taxon>Trichomonas</taxon>
    </lineage>
</organism>
<dbReference type="STRING" id="5722.A2DMX1"/>
<keyword evidence="6" id="KW-1185">Reference proteome</keyword>
<feature type="domain" description="PRMT5 oligomerisation" evidence="4">
    <location>
        <begin position="276"/>
        <end position="430"/>
    </location>
</feature>
<reference evidence="5" key="2">
    <citation type="journal article" date="2007" name="Science">
        <title>Draft genome sequence of the sexually transmitted pathogen Trichomonas vaginalis.</title>
        <authorList>
            <person name="Carlton J.M."/>
            <person name="Hirt R.P."/>
            <person name="Silva J.C."/>
            <person name="Delcher A.L."/>
            <person name="Schatz M."/>
            <person name="Zhao Q."/>
            <person name="Wortman J.R."/>
            <person name="Bidwell S.L."/>
            <person name="Alsmark U.C.M."/>
            <person name="Besteiro S."/>
            <person name="Sicheritz-Ponten T."/>
            <person name="Noel C.J."/>
            <person name="Dacks J.B."/>
            <person name="Foster P.G."/>
            <person name="Simillion C."/>
            <person name="Van de Peer Y."/>
            <person name="Miranda-Saavedra D."/>
            <person name="Barton G.J."/>
            <person name="Westrop G.D."/>
            <person name="Mueller S."/>
            <person name="Dessi D."/>
            <person name="Fiori P.L."/>
            <person name="Ren Q."/>
            <person name="Paulsen I."/>
            <person name="Zhang H."/>
            <person name="Bastida-Corcuera F.D."/>
            <person name="Simoes-Barbosa A."/>
            <person name="Brown M.T."/>
            <person name="Hayes R.D."/>
            <person name="Mukherjee M."/>
            <person name="Okumura C.Y."/>
            <person name="Schneider R."/>
            <person name="Smith A.J."/>
            <person name="Vanacova S."/>
            <person name="Villalvazo M."/>
            <person name="Haas B.J."/>
            <person name="Pertea M."/>
            <person name="Feldblyum T.V."/>
            <person name="Utterback T.R."/>
            <person name="Shu C.L."/>
            <person name="Osoegawa K."/>
            <person name="de Jong P.J."/>
            <person name="Hrdy I."/>
            <person name="Horvathova L."/>
            <person name="Zubacova Z."/>
            <person name="Dolezal P."/>
            <person name="Malik S.B."/>
            <person name="Logsdon J.M. Jr."/>
            <person name="Henze K."/>
            <person name="Gupta A."/>
            <person name="Wang C.C."/>
            <person name="Dunne R.L."/>
            <person name="Upcroft J.A."/>
            <person name="Upcroft P."/>
            <person name="White O."/>
            <person name="Salzberg S.L."/>
            <person name="Tang P."/>
            <person name="Chiu C.-H."/>
            <person name="Lee Y.-S."/>
            <person name="Embley T.M."/>
            <person name="Coombs G.H."/>
            <person name="Mottram J.C."/>
            <person name="Tachezy J."/>
            <person name="Fraser-Liggett C.M."/>
            <person name="Johnson P.J."/>
        </authorList>
    </citation>
    <scope>NUCLEOTIDE SEQUENCE [LARGE SCALE GENOMIC DNA]</scope>
    <source>
        <strain evidence="5">G3</strain>
    </source>
</reference>
<dbReference type="GO" id="GO:0016274">
    <property type="term" value="F:protein-arginine N-methyltransferase activity"/>
    <property type="evidence" value="ECO:0007669"/>
    <property type="project" value="InterPro"/>
</dbReference>
<dbReference type="InterPro" id="IPR035248">
    <property type="entry name" value="PRMT5_C"/>
</dbReference>
<dbReference type="FunCoup" id="A2DMX1">
    <property type="interactions" value="855"/>
</dbReference>
<dbReference type="InParanoid" id="A2DMX1"/>
<dbReference type="SUPFAM" id="SSF53335">
    <property type="entry name" value="S-adenosyl-L-methionine-dependent methyltransferases"/>
    <property type="match status" value="1"/>
</dbReference>
<dbReference type="EMBL" id="DS113220">
    <property type="protein sequence ID" value="EAY18342.1"/>
    <property type="molecule type" value="Genomic_DNA"/>
</dbReference>
<dbReference type="PANTHER" id="PTHR10738">
    <property type="entry name" value="PROTEIN ARGININE N-METHYLTRANSFERASE 5"/>
    <property type="match status" value="1"/>
</dbReference>
<dbReference type="InterPro" id="IPR025799">
    <property type="entry name" value="Arg_MeTrfase"/>
</dbReference>
<dbReference type="OrthoDB" id="1368803at2759"/>
<dbReference type="Pfam" id="PF05185">
    <property type="entry name" value="PRMT5"/>
    <property type="match status" value="1"/>
</dbReference>
<dbReference type="VEuPathDB" id="TrichDB:TVAG_254540"/>
<dbReference type="Gene3D" id="2.70.160.11">
    <property type="entry name" value="Hnrnp arginine n-methyltransferase1"/>
    <property type="match status" value="1"/>
</dbReference>
<reference evidence="5" key="1">
    <citation type="submission" date="2006-10" db="EMBL/GenBank/DDBJ databases">
        <authorList>
            <person name="Amadeo P."/>
            <person name="Zhao Q."/>
            <person name="Wortman J."/>
            <person name="Fraser-Liggett C."/>
            <person name="Carlton J."/>
        </authorList>
    </citation>
    <scope>NUCLEOTIDE SEQUENCE</scope>
    <source>
        <strain evidence="5">G3</strain>
    </source>
</reference>
<dbReference type="InterPro" id="IPR029063">
    <property type="entry name" value="SAM-dependent_MTases_sf"/>
</dbReference>
<evidence type="ECO:0000259" key="3">
    <source>
        <dbReference type="Pfam" id="PF05185"/>
    </source>
</evidence>
<dbReference type="GO" id="GO:0005634">
    <property type="term" value="C:nucleus"/>
    <property type="evidence" value="ECO:0000318"/>
    <property type="project" value="GO_Central"/>
</dbReference>
<evidence type="ECO:0000256" key="1">
    <source>
        <dbReference type="ARBA" id="ARBA00022691"/>
    </source>
</evidence>
<sequence length="435" mass="50093">MEISQKLIDCTSHYPSLQLFCQCNCAEDFIKLHTLTNYSQTIALAIDLPQDPKEFKILSTLPLSALFVNSKHFEKNSIKQEFIPFLKEMTIRQIPIFVETDIPHFTFCFFSLGKILNDLVPTNFYGLSFPLLPLENDLNSMQYQKLEFDTAKYDLYEEFTRKALEMKGPDAYVAIVGAGRGPIVDRAVKAGAKNVIIVEKNVSAVILLKQRLEREWPSTYKLYEGDMRNVKLPFQIDIIVSELLGSFGDNELCPECLYGCNRFLSKDAISIPQNLKSFLVPINSHYLWCEAFHKSLDYIWVTSMATAIPIGQEKEINSFEFPSASKDFYNSKVFEFEADTDSTLNGFCGWFDSKLFEEIHLSNSFKSHTNASESWLHIYVPIRKPVNVKKGQIIKLLFSRRTDGRRVWYEWALVEPELMGIQNAFGCKYSINLFY</sequence>
<dbReference type="GO" id="GO:0006355">
    <property type="term" value="P:regulation of DNA-templated transcription"/>
    <property type="evidence" value="ECO:0000318"/>
    <property type="project" value="GO_Central"/>
</dbReference>
<dbReference type="InterPro" id="IPR035075">
    <property type="entry name" value="PRMT5"/>
</dbReference>
<evidence type="ECO:0000313" key="5">
    <source>
        <dbReference type="EMBL" id="EAY18342.1"/>
    </source>
</evidence>